<dbReference type="PANTHER" id="PTHR37024">
    <property type="entry name" value="TYPE VI SECRETION SYSTEM DUF2094 AND IMPA-RELATED DOMAIN PROTEIN"/>
    <property type="match status" value="1"/>
</dbReference>
<feature type="domain" description="ImpA C-terminal" evidence="3">
    <location>
        <begin position="308"/>
        <end position="450"/>
    </location>
</feature>
<dbReference type="Pfam" id="PF12486">
    <property type="entry name" value="VasL"/>
    <property type="match status" value="1"/>
</dbReference>
<keyword evidence="5" id="KW-1185">Reference proteome</keyword>
<evidence type="ECO:0000313" key="5">
    <source>
        <dbReference type="Proteomes" id="UP001611251"/>
    </source>
</evidence>
<dbReference type="PANTHER" id="PTHR37024:SF5">
    <property type="entry name" value="IMPA N-TERMINAL DOMAIN-CONTAINING PROTEIN"/>
    <property type="match status" value="1"/>
</dbReference>
<evidence type="ECO:0000313" key="4">
    <source>
        <dbReference type="EMBL" id="MFH8135207.1"/>
    </source>
</evidence>
<dbReference type="Proteomes" id="UP001611251">
    <property type="component" value="Unassembled WGS sequence"/>
</dbReference>
<evidence type="ECO:0000259" key="3">
    <source>
        <dbReference type="Pfam" id="PF12486"/>
    </source>
</evidence>
<name>A0ABW7PY07_9GAMM</name>
<dbReference type="InterPro" id="IPR010657">
    <property type="entry name" value="ImpA_N"/>
</dbReference>
<gene>
    <name evidence="4" type="ORF">ABU178_13610</name>
</gene>
<reference evidence="4 5" key="1">
    <citation type="submission" date="2024-08" db="EMBL/GenBank/DDBJ databases">
        <title>Pantoea ronii - a newly identified human opportunistic pathogen.</title>
        <authorList>
            <person name="Keidar-Friedman D."/>
            <person name="Sorek N."/>
            <person name="Leshin-Carmel D."/>
            <person name="Tsur A."/>
            <person name="Amsalem M."/>
            <person name="Tolkach D."/>
            <person name="Brosh-Nissimov T."/>
        </authorList>
    </citation>
    <scope>NUCLEOTIDE SEQUENCE [LARGE SCALE GENOMIC DNA]</scope>
    <source>
        <strain evidence="4 5">AA23256</strain>
    </source>
</reference>
<dbReference type="Pfam" id="PF06812">
    <property type="entry name" value="ImpA_N"/>
    <property type="match status" value="1"/>
</dbReference>
<proteinExistence type="predicted"/>
<sequence length="470" mass="52976">MLKESAGLTAKTKTGSDPRRLPDYAALRGELSKLTHPARPDVNWRYVEKLCLSLFRQNGVDLQTAAWYTLARTQLAGLVGLNEGLAIVEGLLSHQWGALWPQQVDARVEILRSLSQRIQQQIRTLSFSYSDLSQLYKAEQQLIRLGTLLQRRELNHLSQLDTLRTLMHNHAARLKNSDDATDSEAAIQSGIVLPATVMNEVGISPDMPIAGKNESDSTVKRVDVPQPKHQPNVAISVRKWKSLAAGMYTMMVISMVAMWGWQYQHRPDPLEAQVTASLAPLPAMLTLAQRDALLKQAPLPQALIAETEQQLTRLNQLSPDWHIAYSRQLLEQAQALWPEQAKSLTLQWQQQFDANILPKKNLDSWHQGMTKLKQLSERLNGLDEQKGKYITISELKSVVFSAMHAFNQAIPVEEQLRALSLTPAGQTLPLAEKTQLEMHLKQLTTRYNQIKQNGSEQIMTDFSLNRVDIN</sequence>
<dbReference type="RefSeq" id="WP_397215661.1">
    <property type="nucleotide sequence ID" value="NZ_JBGFSN010000004.1"/>
</dbReference>
<accession>A0ABW7PY07</accession>
<dbReference type="InterPro" id="IPR021069">
    <property type="entry name" value="ImpA_C"/>
</dbReference>
<protein>
    <submittedName>
        <fullName evidence="4">VasL domain-containing protein</fullName>
    </submittedName>
</protein>
<evidence type="ECO:0000256" key="1">
    <source>
        <dbReference type="SAM" id="MobiDB-lite"/>
    </source>
</evidence>
<feature type="domain" description="ImpA N-terminal" evidence="2">
    <location>
        <begin position="10"/>
        <end position="114"/>
    </location>
</feature>
<evidence type="ECO:0000259" key="2">
    <source>
        <dbReference type="Pfam" id="PF06812"/>
    </source>
</evidence>
<organism evidence="4 5">
    <name type="scientific">Pantoea osteomyelitidis</name>
    <dbReference type="NCBI Taxonomy" id="3230026"/>
    <lineage>
        <taxon>Bacteria</taxon>
        <taxon>Pseudomonadati</taxon>
        <taxon>Pseudomonadota</taxon>
        <taxon>Gammaproteobacteria</taxon>
        <taxon>Enterobacterales</taxon>
        <taxon>Erwiniaceae</taxon>
        <taxon>Pantoea</taxon>
    </lineage>
</organism>
<feature type="region of interest" description="Disordered" evidence="1">
    <location>
        <begin position="1"/>
        <end position="21"/>
    </location>
</feature>
<dbReference type="EMBL" id="JBGFSN010000004">
    <property type="protein sequence ID" value="MFH8135207.1"/>
    <property type="molecule type" value="Genomic_DNA"/>
</dbReference>
<comment type="caution">
    <text evidence="4">The sequence shown here is derived from an EMBL/GenBank/DDBJ whole genome shotgun (WGS) entry which is preliminary data.</text>
</comment>